<evidence type="ECO:0000259" key="1">
    <source>
        <dbReference type="SMART" id="SM00382"/>
    </source>
</evidence>
<accession>A0A937XG73</accession>
<feature type="domain" description="AAA+ ATPase" evidence="1">
    <location>
        <begin position="44"/>
        <end position="199"/>
    </location>
</feature>
<dbReference type="SUPFAM" id="SSF52540">
    <property type="entry name" value="P-loop containing nucleoside triphosphate hydrolases"/>
    <property type="match status" value="1"/>
</dbReference>
<dbReference type="SMART" id="SM00382">
    <property type="entry name" value="AAA"/>
    <property type="match status" value="1"/>
</dbReference>
<dbReference type="PANTHER" id="PTHR35894:SF1">
    <property type="entry name" value="PHOSPHORIBULOKINASE _ URIDINE KINASE FAMILY"/>
    <property type="match status" value="1"/>
</dbReference>
<gene>
    <name evidence="2" type="ORF">FJY68_13340</name>
</gene>
<organism evidence="2 3">
    <name type="scientific">candidate division WOR-3 bacterium</name>
    <dbReference type="NCBI Taxonomy" id="2052148"/>
    <lineage>
        <taxon>Bacteria</taxon>
        <taxon>Bacteria division WOR-3</taxon>
    </lineage>
</organism>
<evidence type="ECO:0000313" key="3">
    <source>
        <dbReference type="Proteomes" id="UP000779900"/>
    </source>
</evidence>
<dbReference type="AlphaFoldDB" id="A0A937XG73"/>
<evidence type="ECO:0000313" key="2">
    <source>
        <dbReference type="EMBL" id="MBM3332808.1"/>
    </source>
</evidence>
<dbReference type="Proteomes" id="UP000779900">
    <property type="component" value="Unassembled WGS sequence"/>
</dbReference>
<sequence>MNKKLLSAYGLKWNPFSPDLPDEALWRSPALEHFCWRMEQQVREGGFALVTGDPGTGKSVALRLAARQLATLPDVLIGALARPQSNLADIYRELGDLFSVPLSPSNRWGGFKALREKWLAHLSSTLYRPVLLIDEAQQMQPEVFSELRLLASTNFDSRSLLTVVLAGDSRLLERLRNPDLVPLGSRIRTRLALDYLTPRDLAAFVDHLLKQSGNPRLMTPELITTLCERAAGNYRVLCNMAADLLTEGIRREAAQLDEKLYLEVFAPPSKQRSRNDGRRSAG</sequence>
<protein>
    <submittedName>
        <fullName evidence="2">General secretion pathway protein GspA</fullName>
    </submittedName>
</protein>
<dbReference type="Pfam" id="PF13401">
    <property type="entry name" value="AAA_22"/>
    <property type="match status" value="1"/>
</dbReference>
<dbReference type="InterPro" id="IPR052026">
    <property type="entry name" value="ExeA_AAA_ATPase_DNA-bind"/>
</dbReference>
<dbReference type="EMBL" id="VGIR01000141">
    <property type="protein sequence ID" value="MBM3332808.1"/>
    <property type="molecule type" value="Genomic_DNA"/>
</dbReference>
<dbReference type="InterPro" id="IPR027417">
    <property type="entry name" value="P-loop_NTPase"/>
</dbReference>
<dbReference type="Gene3D" id="3.40.50.300">
    <property type="entry name" value="P-loop containing nucleotide triphosphate hydrolases"/>
    <property type="match status" value="1"/>
</dbReference>
<name>A0A937XG73_UNCW3</name>
<comment type="caution">
    <text evidence="2">The sequence shown here is derived from an EMBL/GenBank/DDBJ whole genome shotgun (WGS) entry which is preliminary data.</text>
</comment>
<dbReference type="InterPro" id="IPR049945">
    <property type="entry name" value="AAA_22"/>
</dbReference>
<reference evidence="2" key="1">
    <citation type="submission" date="2019-03" db="EMBL/GenBank/DDBJ databases">
        <title>Lake Tanganyika Metagenome-Assembled Genomes (MAGs).</title>
        <authorList>
            <person name="Tran P."/>
        </authorList>
    </citation>
    <scope>NUCLEOTIDE SEQUENCE</scope>
    <source>
        <strain evidence="2">K_DeepCast_150m_m2_040</strain>
    </source>
</reference>
<proteinExistence type="predicted"/>
<dbReference type="GO" id="GO:0016887">
    <property type="term" value="F:ATP hydrolysis activity"/>
    <property type="evidence" value="ECO:0007669"/>
    <property type="project" value="InterPro"/>
</dbReference>
<dbReference type="PANTHER" id="PTHR35894">
    <property type="entry name" value="GENERAL SECRETION PATHWAY PROTEIN A-RELATED"/>
    <property type="match status" value="1"/>
</dbReference>
<dbReference type="InterPro" id="IPR003593">
    <property type="entry name" value="AAA+_ATPase"/>
</dbReference>